<evidence type="ECO:0008006" key="4">
    <source>
        <dbReference type="Google" id="ProtNLM"/>
    </source>
</evidence>
<feature type="transmembrane region" description="Helical" evidence="1">
    <location>
        <begin position="12"/>
        <end position="29"/>
    </location>
</feature>
<gene>
    <name evidence="2" type="ORF">GCM10007981_16730</name>
</gene>
<dbReference type="EMBL" id="BMNL01000004">
    <property type="protein sequence ID" value="GGP22085.1"/>
    <property type="molecule type" value="Genomic_DNA"/>
</dbReference>
<comment type="caution">
    <text evidence="2">The sequence shown here is derived from an EMBL/GenBank/DDBJ whole genome shotgun (WGS) entry which is preliminary data.</text>
</comment>
<reference evidence="2" key="1">
    <citation type="journal article" date="2014" name="Int. J. Syst. Evol. Microbiol.">
        <title>Complete genome sequence of Corynebacterium casei LMG S-19264T (=DSM 44701T), isolated from a smear-ripened cheese.</title>
        <authorList>
            <consortium name="US DOE Joint Genome Institute (JGI-PGF)"/>
            <person name="Walter F."/>
            <person name="Albersmeier A."/>
            <person name="Kalinowski J."/>
            <person name="Ruckert C."/>
        </authorList>
    </citation>
    <scope>NUCLEOTIDE SEQUENCE</scope>
    <source>
        <strain evidence="2">JCM 10088</strain>
    </source>
</reference>
<evidence type="ECO:0000313" key="3">
    <source>
        <dbReference type="Proteomes" id="UP000610960"/>
    </source>
</evidence>
<dbReference type="Proteomes" id="UP000610960">
    <property type="component" value="Unassembled WGS sequence"/>
</dbReference>
<evidence type="ECO:0000256" key="1">
    <source>
        <dbReference type="SAM" id="Phobius"/>
    </source>
</evidence>
<evidence type="ECO:0000313" key="2">
    <source>
        <dbReference type="EMBL" id="GGP22085.1"/>
    </source>
</evidence>
<dbReference type="Gene3D" id="1.20.950.20">
    <property type="entry name" value="Transmembrane di-heme cytochromes, Chain C"/>
    <property type="match status" value="1"/>
</dbReference>
<feature type="transmembrane region" description="Helical" evidence="1">
    <location>
        <begin position="133"/>
        <end position="154"/>
    </location>
</feature>
<keyword evidence="3" id="KW-1185">Reference proteome</keyword>
<keyword evidence="1" id="KW-0812">Transmembrane</keyword>
<dbReference type="SUPFAM" id="SSF103501">
    <property type="entry name" value="Respiratory nitrate reductase 1 gamma chain"/>
    <property type="match status" value="1"/>
</dbReference>
<feature type="transmembrane region" description="Helical" evidence="1">
    <location>
        <begin position="94"/>
        <end position="113"/>
    </location>
</feature>
<dbReference type="RefSeq" id="WP_188596957.1">
    <property type="nucleotide sequence ID" value="NZ_BMNL01000004.1"/>
</dbReference>
<dbReference type="InterPro" id="IPR036197">
    <property type="entry name" value="NarG-like_sf"/>
</dbReference>
<organism evidence="2 3">
    <name type="scientific">Thermocladium modestius</name>
    <dbReference type="NCBI Taxonomy" id="62609"/>
    <lineage>
        <taxon>Archaea</taxon>
        <taxon>Thermoproteota</taxon>
        <taxon>Thermoprotei</taxon>
        <taxon>Thermoproteales</taxon>
        <taxon>Thermoproteaceae</taxon>
        <taxon>Thermocladium</taxon>
    </lineage>
</organism>
<feature type="transmembrane region" description="Helical" evidence="1">
    <location>
        <begin position="174"/>
        <end position="195"/>
    </location>
</feature>
<sequence>MELPVPHTWIDYGAVILVIAMLIGFAVEIRRGALRRYDIYPAVGPVTREEAGSAFIKAAAEALALDVLASAPLADCHQGAYYERRTRVKRTAHLLIFYGFLMLLIATIVGFIFDKWVTATSFLPAYYLGPGGEAAIVGIGTAGGALCLMGLGIYIPTRYRGERPAAKATSADWFLALLALTVITGFALEASEFYWSQAVDAVFWIHMLFVASLFVSMPFTKFSHALYQPVWAIYERMARRSGREPRLPLPREAER</sequence>
<reference evidence="2" key="2">
    <citation type="submission" date="2020-09" db="EMBL/GenBank/DDBJ databases">
        <authorList>
            <person name="Sun Q."/>
            <person name="Ohkuma M."/>
        </authorList>
    </citation>
    <scope>NUCLEOTIDE SEQUENCE</scope>
    <source>
        <strain evidence="2">JCM 10088</strain>
    </source>
</reference>
<feature type="transmembrane region" description="Helical" evidence="1">
    <location>
        <begin position="201"/>
        <end position="219"/>
    </location>
</feature>
<proteinExistence type="predicted"/>
<keyword evidence="1" id="KW-1133">Transmembrane helix</keyword>
<dbReference type="AlphaFoldDB" id="A0A830H0D2"/>
<protein>
    <recommendedName>
        <fullName evidence="4">NarG-like domain-containing protein</fullName>
    </recommendedName>
</protein>
<keyword evidence="1" id="KW-0472">Membrane</keyword>
<accession>A0A830H0D2</accession>
<name>A0A830H0D2_9CREN</name>
<dbReference type="OrthoDB" id="25619at2157"/>